<dbReference type="InterPro" id="IPR036249">
    <property type="entry name" value="Thioredoxin-like_sf"/>
</dbReference>
<proteinExistence type="predicted"/>
<dbReference type="RefSeq" id="WP_105217436.1">
    <property type="nucleotide sequence ID" value="NZ_CP027062.1"/>
</dbReference>
<dbReference type="EMBL" id="CP027062">
    <property type="protein sequence ID" value="AVI52196.1"/>
    <property type="molecule type" value="Genomic_DNA"/>
</dbReference>
<dbReference type="Proteomes" id="UP000238442">
    <property type="component" value="Chromosome"/>
</dbReference>
<dbReference type="PROSITE" id="PS51352">
    <property type="entry name" value="THIOREDOXIN_2"/>
    <property type="match status" value="1"/>
</dbReference>
<keyword evidence="3" id="KW-1185">Reference proteome</keyword>
<dbReference type="AlphaFoldDB" id="A0A2S0I000"/>
<protein>
    <submittedName>
        <fullName evidence="2">Alkyl hydroperoxide reductase</fullName>
    </submittedName>
</protein>
<gene>
    <name evidence="2" type="ORF">C5O00_13940</name>
</gene>
<sequence>MNRPTPKHIAPDLQFPLLDGNQWNLADQKPDNFTLVVFYRGLHCPICKKYLQQLQELLLQFQQRGVNVVAVSMDTEKRARLSRQKWELPNLTLGYELSESTARDWALYLSAGVKDGEPSEFSEPGLFLIDNNNQVYYSAINSNPWGRPYLPSFVKAVDYIVQSGYPARGEML</sequence>
<dbReference type="GO" id="GO:0016209">
    <property type="term" value="F:antioxidant activity"/>
    <property type="evidence" value="ECO:0007669"/>
    <property type="project" value="InterPro"/>
</dbReference>
<dbReference type="InterPro" id="IPR013766">
    <property type="entry name" value="Thioredoxin_domain"/>
</dbReference>
<dbReference type="SUPFAM" id="SSF52833">
    <property type="entry name" value="Thioredoxin-like"/>
    <property type="match status" value="1"/>
</dbReference>
<name>A0A2S0I000_9FLAO</name>
<dbReference type="GO" id="GO:0016491">
    <property type="term" value="F:oxidoreductase activity"/>
    <property type="evidence" value="ECO:0007669"/>
    <property type="project" value="InterPro"/>
</dbReference>
<evidence type="ECO:0000259" key="1">
    <source>
        <dbReference type="PROSITE" id="PS51352"/>
    </source>
</evidence>
<evidence type="ECO:0000313" key="2">
    <source>
        <dbReference type="EMBL" id="AVI52196.1"/>
    </source>
</evidence>
<reference evidence="2 3" key="1">
    <citation type="submission" date="2018-02" db="EMBL/GenBank/DDBJ databases">
        <title>Genomic analysis of the strain RR4-38 isolated from a seawater recirculating aquaculture system.</title>
        <authorList>
            <person name="Kim Y.-S."/>
            <person name="Jang Y.H."/>
            <person name="Kim K.-H."/>
        </authorList>
    </citation>
    <scope>NUCLEOTIDE SEQUENCE [LARGE SCALE GENOMIC DNA]</scope>
    <source>
        <strain evidence="2 3">RR4-38</strain>
    </source>
</reference>
<dbReference type="Pfam" id="PF00578">
    <property type="entry name" value="AhpC-TSA"/>
    <property type="match status" value="1"/>
</dbReference>
<dbReference type="Gene3D" id="3.40.30.10">
    <property type="entry name" value="Glutaredoxin"/>
    <property type="match status" value="1"/>
</dbReference>
<dbReference type="OrthoDB" id="9809746at2"/>
<dbReference type="KEGG" id="aue:C5O00_13940"/>
<feature type="domain" description="Thioredoxin" evidence="1">
    <location>
        <begin position="4"/>
        <end position="162"/>
    </location>
</feature>
<organism evidence="2 3">
    <name type="scientific">Pukyongia salina</name>
    <dbReference type="NCBI Taxonomy" id="2094025"/>
    <lineage>
        <taxon>Bacteria</taxon>
        <taxon>Pseudomonadati</taxon>
        <taxon>Bacteroidota</taxon>
        <taxon>Flavobacteriia</taxon>
        <taxon>Flavobacteriales</taxon>
        <taxon>Flavobacteriaceae</taxon>
        <taxon>Pukyongia</taxon>
    </lineage>
</organism>
<accession>A0A2S0I000</accession>
<evidence type="ECO:0000313" key="3">
    <source>
        <dbReference type="Proteomes" id="UP000238442"/>
    </source>
</evidence>
<dbReference type="InterPro" id="IPR000866">
    <property type="entry name" value="AhpC/TSA"/>
</dbReference>